<dbReference type="PANTHER" id="PTHR44167">
    <property type="entry name" value="OVARIAN-SPECIFIC SERINE/THREONINE-PROTEIN KINASE LOK-RELATED"/>
    <property type="match status" value="1"/>
</dbReference>
<protein>
    <recommendedName>
        <fullName evidence="6">Protein kinase domain-containing protein</fullName>
    </recommendedName>
</protein>
<feature type="binding site" evidence="3">
    <location>
        <position position="102"/>
    </location>
    <ligand>
        <name>ATP</name>
        <dbReference type="ChEBI" id="CHEBI:30616"/>
    </ligand>
</feature>
<proteinExistence type="inferred from homology"/>
<keyword evidence="4" id="KW-0418">Kinase</keyword>
<keyword evidence="4" id="KW-0723">Serine/threonine-protein kinase</keyword>
<keyword evidence="1 3" id="KW-0547">Nucleotide-binding</keyword>
<comment type="caution">
    <text evidence="7">The sequence shown here is derived from an EMBL/GenBank/DDBJ whole genome shotgun (WGS) entry which is preliminary data.</text>
</comment>
<evidence type="ECO:0000256" key="1">
    <source>
        <dbReference type="ARBA" id="ARBA00022741"/>
    </source>
</evidence>
<reference evidence="7 8" key="1">
    <citation type="submission" date="2024-02" db="EMBL/GenBank/DDBJ databases">
        <authorList>
            <person name="Chen Y."/>
            <person name="Shah S."/>
            <person name="Dougan E. K."/>
            <person name="Thang M."/>
            <person name="Chan C."/>
        </authorList>
    </citation>
    <scope>NUCLEOTIDE SEQUENCE [LARGE SCALE GENOMIC DNA]</scope>
</reference>
<sequence length="465" mass="51792">MHVHPLAVVPLLLNLLAVSSAIRAIEDDLDEEAPFDLERHLAFNATSMAEETRDEELPQPWKERLSKVRKLGSGSFGTVYQLRVTCDESEDQFASLKAMAKKTAAYKEVKNMRRMKGANYVISTVGKPDYVETEDTMYILMPFLNGGDLFDLMEKCVLTKGCRCGKGMCWDKLGPPYSNTYVLALFYQATLGVQEIHSKGLVHMDIKTENIMMNCVNNKCSAQVIDLGVAGPTGQCWPSGTPGYMAPAPKPVGDQPGLAQPIALAPIQFSLGLICRSVALGPEEVWKLFGSGQPQNDIFSLGVVLYQLVYGKQPPFFSDPHGDLTMQYDPAKDEVLPQGGPEQTELDRLVIGMLNPDFKSRIGTPEILQRLMGYMQTMPDFTSEVIEMVSLTPQARGEEPLPKCLWNWDRPLRDIGDQKFTREDCGDDSTERETKEKDSSNKACQCHVLRKGQIVQEHFNAPECL</sequence>
<dbReference type="SMART" id="SM00220">
    <property type="entry name" value="S_TKc"/>
    <property type="match status" value="1"/>
</dbReference>
<organism evidence="7 8">
    <name type="scientific">Durusdinium trenchii</name>
    <dbReference type="NCBI Taxonomy" id="1381693"/>
    <lineage>
        <taxon>Eukaryota</taxon>
        <taxon>Sar</taxon>
        <taxon>Alveolata</taxon>
        <taxon>Dinophyceae</taxon>
        <taxon>Suessiales</taxon>
        <taxon>Symbiodiniaceae</taxon>
        <taxon>Durusdinium</taxon>
    </lineage>
</organism>
<evidence type="ECO:0000256" key="5">
    <source>
        <dbReference type="SAM" id="SignalP"/>
    </source>
</evidence>
<keyword evidence="4" id="KW-0808">Transferase</keyword>
<dbReference type="Proteomes" id="UP001642484">
    <property type="component" value="Unassembled WGS sequence"/>
</dbReference>
<dbReference type="Pfam" id="PF00069">
    <property type="entry name" value="Pkinase"/>
    <property type="match status" value="1"/>
</dbReference>
<dbReference type="InterPro" id="IPR011009">
    <property type="entry name" value="Kinase-like_dom_sf"/>
</dbReference>
<dbReference type="PANTHER" id="PTHR44167:SF30">
    <property type="entry name" value="PHOSPHORYLASE KINASE"/>
    <property type="match status" value="1"/>
</dbReference>
<feature type="chain" id="PRO_5047083164" description="Protein kinase domain-containing protein" evidence="5">
    <location>
        <begin position="22"/>
        <end position="465"/>
    </location>
</feature>
<comment type="similarity">
    <text evidence="4">Belongs to the protein kinase superfamily.</text>
</comment>
<gene>
    <name evidence="7" type="ORF">CCMP2556_LOCUS15887</name>
</gene>
<dbReference type="SUPFAM" id="SSF56112">
    <property type="entry name" value="Protein kinase-like (PK-like)"/>
    <property type="match status" value="1"/>
</dbReference>
<evidence type="ECO:0000313" key="8">
    <source>
        <dbReference type="Proteomes" id="UP001642484"/>
    </source>
</evidence>
<dbReference type="InterPro" id="IPR008271">
    <property type="entry name" value="Ser/Thr_kinase_AS"/>
</dbReference>
<accession>A0ABP0KFP2</accession>
<evidence type="ECO:0000313" key="7">
    <source>
        <dbReference type="EMBL" id="CAK9025145.1"/>
    </source>
</evidence>
<keyword evidence="2 3" id="KW-0067">ATP-binding</keyword>
<dbReference type="PROSITE" id="PS50011">
    <property type="entry name" value="PROTEIN_KINASE_DOM"/>
    <property type="match status" value="1"/>
</dbReference>
<name>A0ABP0KFP2_9DINO</name>
<dbReference type="EMBL" id="CAXAMN010008446">
    <property type="protein sequence ID" value="CAK9025145.1"/>
    <property type="molecule type" value="Genomic_DNA"/>
</dbReference>
<feature type="signal peptide" evidence="5">
    <location>
        <begin position="1"/>
        <end position="21"/>
    </location>
</feature>
<keyword evidence="8" id="KW-1185">Reference proteome</keyword>
<evidence type="ECO:0000256" key="4">
    <source>
        <dbReference type="RuleBase" id="RU000304"/>
    </source>
</evidence>
<dbReference type="InterPro" id="IPR000719">
    <property type="entry name" value="Prot_kinase_dom"/>
</dbReference>
<evidence type="ECO:0000259" key="6">
    <source>
        <dbReference type="PROSITE" id="PS50011"/>
    </source>
</evidence>
<dbReference type="PROSITE" id="PS00107">
    <property type="entry name" value="PROTEIN_KINASE_ATP"/>
    <property type="match status" value="1"/>
</dbReference>
<evidence type="ECO:0000256" key="3">
    <source>
        <dbReference type="PROSITE-ProRule" id="PRU10141"/>
    </source>
</evidence>
<dbReference type="InterPro" id="IPR017441">
    <property type="entry name" value="Protein_kinase_ATP_BS"/>
</dbReference>
<dbReference type="PROSITE" id="PS00108">
    <property type="entry name" value="PROTEIN_KINASE_ST"/>
    <property type="match status" value="1"/>
</dbReference>
<feature type="domain" description="Protein kinase" evidence="6">
    <location>
        <begin position="65"/>
        <end position="375"/>
    </location>
</feature>
<evidence type="ECO:0000256" key="2">
    <source>
        <dbReference type="ARBA" id="ARBA00022840"/>
    </source>
</evidence>
<dbReference type="Gene3D" id="1.10.510.10">
    <property type="entry name" value="Transferase(Phosphotransferase) domain 1"/>
    <property type="match status" value="2"/>
</dbReference>
<keyword evidence="5" id="KW-0732">Signal</keyword>